<dbReference type="InterPro" id="IPR001680">
    <property type="entry name" value="WD40_rpt"/>
</dbReference>
<name>A0AA38NUX4_9AGAR</name>
<feature type="repeat" description="WD" evidence="1">
    <location>
        <begin position="127"/>
        <end position="161"/>
    </location>
</feature>
<dbReference type="Gene3D" id="2.130.10.10">
    <property type="entry name" value="YVTN repeat-like/Quinoprotein amine dehydrogenase"/>
    <property type="match status" value="1"/>
</dbReference>
<keyword evidence="4" id="KW-1185">Reference proteome</keyword>
<evidence type="ECO:0000256" key="1">
    <source>
        <dbReference type="PROSITE-ProRule" id="PRU00221"/>
    </source>
</evidence>
<dbReference type="Proteomes" id="UP001163846">
    <property type="component" value="Unassembled WGS sequence"/>
</dbReference>
<gene>
    <name evidence="3" type="ORF">F5878DRAFT_648051</name>
</gene>
<dbReference type="EMBL" id="MU807959">
    <property type="protein sequence ID" value="KAJ3830983.1"/>
    <property type="molecule type" value="Genomic_DNA"/>
</dbReference>
<dbReference type="PROSITE" id="PS50294">
    <property type="entry name" value="WD_REPEATS_REGION"/>
    <property type="match status" value="1"/>
</dbReference>
<evidence type="ECO:0000313" key="3">
    <source>
        <dbReference type="EMBL" id="KAJ3830983.1"/>
    </source>
</evidence>
<protein>
    <recommendedName>
        <fullName evidence="5">WD40 repeat-like protein</fullName>
    </recommendedName>
</protein>
<evidence type="ECO:0000256" key="2">
    <source>
        <dbReference type="SAM" id="Coils"/>
    </source>
</evidence>
<dbReference type="SMART" id="SM00320">
    <property type="entry name" value="WD40"/>
    <property type="match status" value="2"/>
</dbReference>
<organism evidence="3 4">
    <name type="scientific">Lentinula raphanica</name>
    <dbReference type="NCBI Taxonomy" id="153919"/>
    <lineage>
        <taxon>Eukaryota</taxon>
        <taxon>Fungi</taxon>
        <taxon>Dikarya</taxon>
        <taxon>Basidiomycota</taxon>
        <taxon>Agaricomycotina</taxon>
        <taxon>Agaricomycetes</taxon>
        <taxon>Agaricomycetidae</taxon>
        <taxon>Agaricales</taxon>
        <taxon>Marasmiineae</taxon>
        <taxon>Omphalotaceae</taxon>
        <taxon>Lentinula</taxon>
    </lineage>
</organism>
<dbReference type="PROSITE" id="PS50082">
    <property type="entry name" value="WD_REPEATS_2"/>
    <property type="match status" value="1"/>
</dbReference>
<keyword evidence="2" id="KW-0175">Coiled coil</keyword>
<accession>A0AA38NUX4</accession>
<dbReference type="InterPro" id="IPR015943">
    <property type="entry name" value="WD40/YVTN_repeat-like_dom_sf"/>
</dbReference>
<reference evidence="3" key="1">
    <citation type="submission" date="2022-08" db="EMBL/GenBank/DDBJ databases">
        <authorList>
            <consortium name="DOE Joint Genome Institute"/>
            <person name="Min B."/>
            <person name="Riley R."/>
            <person name="Sierra-Patev S."/>
            <person name="Naranjo-Ortiz M."/>
            <person name="Looney B."/>
            <person name="Konkel Z."/>
            <person name="Slot J.C."/>
            <person name="Sakamoto Y."/>
            <person name="Steenwyk J.L."/>
            <person name="Rokas A."/>
            <person name="Carro J."/>
            <person name="Camarero S."/>
            <person name="Ferreira P."/>
            <person name="Molpeceres G."/>
            <person name="Ruiz-Duenas F.J."/>
            <person name="Serrano A."/>
            <person name="Henrissat B."/>
            <person name="Drula E."/>
            <person name="Hughes K.W."/>
            <person name="Mata J.L."/>
            <person name="Ishikawa N.K."/>
            <person name="Vargas-Isla R."/>
            <person name="Ushijima S."/>
            <person name="Smith C.A."/>
            <person name="Ahrendt S."/>
            <person name="Andreopoulos W."/>
            <person name="He G."/>
            <person name="Labutti K."/>
            <person name="Lipzen A."/>
            <person name="Ng V."/>
            <person name="Sandor L."/>
            <person name="Barry K."/>
            <person name="Martinez A.T."/>
            <person name="Xiao Y."/>
            <person name="Gibbons J.G."/>
            <person name="Terashima K."/>
            <person name="Hibbett D.S."/>
            <person name="Grigoriev I.V."/>
        </authorList>
    </citation>
    <scope>NUCLEOTIDE SEQUENCE</scope>
    <source>
        <strain evidence="3">TFB9207</strain>
    </source>
</reference>
<proteinExistence type="predicted"/>
<dbReference type="SUPFAM" id="SSF50978">
    <property type="entry name" value="WD40 repeat-like"/>
    <property type="match status" value="1"/>
</dbReference>
<comment type="caution">
    <text evidence="3">The sequence shown here is derived from an EMBL/GenBank/DDBJ whole genome shotgun (WGS) entry which is preliminary data.</text>
</comment>
<dbReference type="AlphaFoldDB" id="A0AA38NUX4"/>
<feature type="coiled-coil region" evidence="2">
    <location>
        <begin position="42"/>
        <end position="69"/>
    </location>
</feature>
<dbReference type="InterPro" id="IPR036322">
    <property type="entry name" value="WD40_repeat_dom_sf"/>
</dbReference>
<evidence type="ECO:0000313" key="4">
    <source>
        <dbReference type="Proteomes" id="UP001163846"/>
    </source>
</evidence>
<feature type="non-terminal residue" evidence="3">
    <location>
        <position position="214"/>
    </location>
</feature>
<keyword evidence="1" id="KW-0853">WD repeat</keyword>
<sequence>DKLEIEKLRMEGDKLVQQIKHLVKMKDSPPVLQPLDDLNDMHMELAASLEEKRLDIRRLEEELLLLSKVFGLTVDGCDAYGRYKELRIVHGGSRTTASWHVDFGTFSNSSFTTAQPMKTSYTQLGTIDAPTDCVNALAFSMNGRYLASATNDNTIRVYDVQRSFATIWEEKSHNPFTAVAWRDSTLFVGSMDGTIFCCYPTRVKAPFNDSPTLY</sequence>
<dbReference type="Pfam" id="PF00400">
    <property type="entry name" value="WD40"/>
    <property type="match status" value="1"/>
</dbReference>
<evidence type="ECO:0008006" key="5">
    <source>
        <dbReference type="Google" id="ProtNLM"/>
    </source>
</evidence>